<dbReference type="PANTHER" id="PTHR33705:SF2">
    <property type="entry name" value="PHOSPHOCARRIER PROTEIN NPR"/>
    <property type="match status" value="1"/>
</dbReference>
<dbReference type="PRINTS" id="PR00107">
    <property type="entry name" value="PHOSPHOCPHPR"/>
</dbReference>
<proteinExistence type="predicted"/>
<gene>
    <name evidence="7" type="ORF">NOSIN_19400</name>
</gene>
<evidence type="ECO:0000256" key="2">
    <source>
        <dbReference type="ARBA" id="ARBA00004496"/>
    </source>
</evidence>
<dbReference type="InterPro" id="IPR001020">
    <property type="entry name" value="PTS_HPr_His_P_site"/>
</dbReference>
<dbReference type="EMBL" id="MCOK01000001">
    <property type="protein sequence ID" value="OOC55727.1"/>
    <property type="molecule type" value="Genomic_DNA"/>
</dbReference>
<keyword evidence="7" id="KW-0808">Transferase</keyword>
<evidence type="ECO:0000256" key="4">
    <source>
        <dbReference type="ARBA" id="ARBA00022490"/>
    </source>
</evidence>
<evidence type="ECO:0000313" key="8">
    <source>
        <dbReference type="Proteomes" id="UP000189004"/>
    </source>
</evidence>
<dbReference type="NCBIfam" id="TIGR01003">
    <property type="entry name" value="PTS_HPr_family"/>
    <property type="match status" value="1"/>
</dbReference>
<dbReference type="RefSeq" id="WP_077692160.1">
    <property type="nucleotide sequence ID" value="NZ_MCOK01000001.1"/>
</dbReference>
<dbReference type="Pfam" id="PF00381">
    <property type="entry name" value="PTS-HPr"/>
    <property type="match status" value="1"/>
</dbReference>
<dbReference type="GO" id="GO:0016301">
    <property type="term" value="F:kinase activity"/>
    <property type="evidence" value="ECO:0007669"/>
    <property type="project" value="UniProtKB-KW"/>
</dbReference>
<dbReference type="OrthoDB" id="9809047at2"/>
<dbReference type="InterPro" id="IPR000032">
    <property type="entry name" value="HPr-like"/>
</dbReference>
<evidence type="ECO:0000259" key="6">
    <source>
        <dbReference type="PROSITE" id="PS51350"/>
    </source>
</evidence>
<reference evidence="8" key="1">
    <citation type="submission" date="2016-08" db="EMBL/GenBank/DDBJ databases">
        <authorList>
            <person name="Tokovenko B."/>
            <person name="Kalinowski J."/>
        </authorList>
    </citation>
    <scope>NUCLEOTIDE SEQUENCE [LARGE SCALE GENOMIC DNA]</scope>
    <source>
        <strain evidence="8">UTMC102</strain>
    </source>
</reference>
<dbReference type="CDD" id="cd00367">
    <property type="entry name" value="PTS-HPr_like"/>
    <property type="match status" value="1"/>
</dbReference>
<dbReference type="Proteomes" id="UP000189004">
    <property type="component" value="Unassembled WGS sequence"/>
</dbReference>
<keyword evidence="4" id="KW-0963">Cytoplasm</keyword>
<comment type="subcellular location">
    <subcellularLocation>
        <location evidence="2">Cytoplasm</location>
    </subcellularLocation>
</comment>
<dbReference type="PANTHER" id="PTHR33705">
    <property type="entry name" value="PHOSPHOCARRIER PROTEIN HPR"/>
    <property type="match status" value="1"/>
</dbReference>
<keyword evidence="8" id="KW-1185">Reference proteome</keyword>
<dbReference type="InterPro" id="IPR050399">
    <property type="entry name" value="HPr"/>
</dbReference>
<keyword evidence="5" id="KW-0598">Phosphotransferase system</keyword>
<dbReference type="STRING" id="501010.NOSIN_19400"/>
<accession>A0A1V3C4M4</accession>
<dbReference type="PROSITE" id="PS00369">
    <property type="entry name" value="PTS_HPR_HIS"/>
    <property type="match status" value="1"/>
</dbReference>
<dbReference type="GO" id="GO:0005737">
    <property type="term" value="C:cytoplasm"/>
    <property type="evidence" value="ECO:0007669"/>
    <property type="project" value="UniProtKB-SubCell"/>
</dbReference>
<organism evidence="7 8">
    <name type="scientific">Nocardiopsis sinuspersici</name>
    <dbReference type="NCBI Taxonomy" id="501010"/>
    <lineage>
        <taxon>Bacteria</taxon>
        <taxon>Bacillati</taxon>
        <taxon>Actinomycetota</taxon>
        <taxon>Actinomycetes</taxon>
        <taxon>Streptosporangiales</taxon>
        <taxon>Nocardiopsidaceae</taxon>
        <taxon>Nocardiopsis</taxon>
    </lineage>
</organism>
<name>A0A1V3C4M4_9ACTN</name>
<evidence type="ECO:0000313" key="7">
    <source>
        <dbReference type="EMBL" id="OOC55727.1"/>
    </source>
</evidence>
<dbReference type="AlphaFoldDB" id="A0A1V3C4M4"/>
<evidence type="ECO:0000256" key="3">
    <source>
        <dbReference type="ARBA" id="ARBA00020422"/>
    </source>
</evidence>
<protein>
    <recommendedName>
        <fullName evidence="3">Phosphocarrier protein HPr</fullName>
    </recommendedName>
</protein>
<dbReference type="PROSITE" id="PS51350">
    <property type="entry name" value="PTS_HPR_DOM"/>
    <property type="match status" value="1"/>
</dbReference>
<dbReference type="InterPro" id="IPR035895">
    <property type="entry name" value="HPr-like_sf"/>
</dbReference>
<dbReference type="GO" id="GO:0009401">
    <property type="term" value="P:phosphoenolpyruvate-dependent sugar phosphotransferase system"/>
    <property type="evidence" value="ECO:0007669"/>
    <property type="project" value="UniProtKB-KW"/>
</dbReference>
<keyword evidence="7" id="KW-0418">Kinase</keyword>
<evidence type="ECO:0000256" key="1">
    <source>
        <dbReference type="ARBA" id="ARBA00003681"/>
    </source>
</evidence>
<evidence type="ECO:0000256" key="5">
    <source>
        <dbReference type="ARBA" id="ARBA00022683"/>
    </source>
</evidence>
<dbReference type="SUPFAM" id="SSF55594">
    <property type="entry name" value="HPr-like"/>
    <property type="match status" value="1"/>
</dbReference>
<comment type="function">
    <text evidence="1">General (non sugar-specific) component of the phosphoenolpyruvate-dependent sugar phosphotransferase system (sugar PTS). This major carbohydrate active-transport system catalyzes the phosphorylation of incoming sugar substrates concomitantly with their translocation across the cell membrane. The phosphoryl group from phosphoenolpyruvate (PEP) is transferred to the phosphoryl carrier protein HPr by enzyme I. Phospho-HPr then transfers it to the PTS EIIA domain.</text>
</comment>
<feature type="domain" description="HPr" evidence="6">
    <location>
        <begin position="1"/>
        <end position="89"/>
    </location>
</feature>
<comment type="caution">
    <text evidence="7">The sequence shown here is derived from an EMBL/GenBank/DDBJ whole genome shotgun (WGS) entry which is preliminary data.</text>
</comment>
<sequence>MPQRTVAIASQLGLHARPAALFVQAVNDSGLPVMVSREGHKPVDARSVLSVMSMGAKHGETVTVTCEDSEDADKVLDGLVEMLSKELDT</sequence>
<dbReference type="Gene3D" id="3.30.1340.10">
    <property type="entry name" value="HPr-like"/>
    <property type="match status" value="1"/>
</dbReference>